<name>A0A4D4L2Q7_STRVO</name>
<evidence type="ECO:0000313" key="4">
    <source>
        <dbReference type="Proteomes" id="UP000301309"/>
    </source>
</evidence>
<keyword evidence="4" id="KW-1185">Reference proteome</keyword>
<dbReference type="AlphaFoldDB" id="A0A4D4L2Q7"/>
<dbReference type="PROSITE" id="PS50983">
    <property type="entry name" value="FE_B12_PBP"/>
    <property type="match status" value="1"/>
</dbReference>
<accession>A0A4D4L2Q7</accession>
<dbReference type="Proteomes" id="UP000301309">
    <property type="component" value="Unassembled WGS sequence"/>
</dbReference>
<dbReference type="Gene3D" id="3.40.50.1980">
    <property type="entry name" value="Nitrogenase molybdenum iron protein domain"/>
    <property type="match status" value="1"/>
</dbReference>
<dbReference type="NCBIfam" id="NF038402">
    <property type="entry name" value="TroA_like"/>
    <property type="match status" value="1"/>
</dbReference>
<dbReference type="InterPro" id="IPR002491">
    <property type="entry name" value="ABC_transptr_periplasmic_BD"/>
</dbReference>
<reference evidence="3 4" key="1">
    <citation type="journal article" date="2020" name="Int. J. Syst. Evol. Microbiol.">
        <title>Reclassification of Streptomyces castelarensis and Streptomyces sporoclivatus as later heterotypic synonyms of Streptomyces antimycoticus.</title>
        <authorList>
            <person name="Komaki H."/>
            <person name="Tamura T."/>
        </authorList>
    </citation>
    <scope>NUCLEOTIDE SEQUENCE [LARGE SCALE GENOMIC DNA]</scope>
    <source>
        <strain evidence="3 4">NBRC 13459</strain>
    </source>
</reference>
<evidence type="ECO:0000259" key="2">
    <source>
        <dbReference type="PROSITE" id="PS50983"/>
    </source>
</evidence>
<keyword evidence="1" id="KW-0732">Signal</keyword>
<feature type="domain" description="Fe/B12 periplasmic-binding" evidence="2">
    <location>
        <begin position="9"/>
        <end position="65"/>
    </location>
</feature>
<organism evidence="3 4">
    <name type="scientific">Streptomyces violaceusniger</name>
    <dbReference type="NCBI Taxonomy" id="68280"/>
    <lineage>
        <taxon>Bacteria</taxon>
        <taxon>Bacillati</taxon>
        <taxon>Actinomycetota</taxon>
        <taxon>Actinomycetes</taxon>
        <taxon>Kitasatosporales</taxon>
        <taxon>Streptomycetaceae</taxon>
        <taxon>Streptomyces</taxon>
        <taxon>Streptomyces violaceusniger group</taxon>
    </lineage>
</organism>
<comment type="caution">
    <text evidence="3">The sequence shown here is derived from an EMBL/GenBank/DDBJ whole genome shotgun (WGS) entry which is preliminary data.</text>
</comment>
<dbReference type="InterPro" id="IPR054828">
    <property type="entry name" value="Vit_B12_bind_prot"/>
</dbReference>
<proteinExistence type="predicted"/>
<dbReference type="SUPFAM" id="SSF53807">
    <property type="entry name" value="Helical backbone' metal receptor"/>
    <property type="match status" value="1"/>
</dbReference>
<sequence length="65" mass="6675">MSPRTPVRRVVSLVPSLTEAVAATAPELLAGATDWCTHPPGLTAERIGGTKNPDTARIAALAPIS</sequence>
<dbReference type="EMBL" id="BJHW01000001">
    <property type="protein sequence ID" value="GDY52293.1"/>
    <property type="molecule type" value="Genomic_DNA"/>
</dbReference>
<protein>
    <recommendedName>
        <fullName evidence="2">Fe/B12 periplasmic-binding domain-containing protein</fullName>
    </recommendedName>
</protein>
<gene>
    <name evidence="3" type="ORF">SVIO_029160</name>
</gene>
<evidence type="ECO:0000313" key="3">
    <source>
        <dbReference type="EMBL" id="GDY52293.1"/>
    </source>
</evidence>
<evidence type="ECO:0000256" key="1">
    <source>
        <dbReference type="ARBA" id="ARBA00022729"/>
    </source>
</evidence>